<proteinExistence type="predicted"/>
<feature type="compositionally biased region" description="Polar residues" evidence="1">
    <location>
        <begin position="341"/>
        <end position="353"/>
    </location>
</feature>
<dbReference type="RefSeq" id="WP_212817838.1">
    <property type="nucleotide sequence ID" value="NZ_AP023359.1"/>
</dbReference>
<organism evidence="2 3">
    <name type="scientific">Polymorphospora rubra</name>
    <dbReference type="NCBI Taxonomy" id="338584"/>
    <lineage>
        <taxon>Bacteria</taxon>
        <taxon>Bacillati</taxon>
        <taxon>Actinomycetota</taxon>
        <taxon>Actinomycetes</taxon>
        <taxon>Micromonosporales</taxon>
        <taxon>Micromonosporaceae</taxon>
        <taxon>Polymorphospora</taxon>
    </lineage>
</organism>
<sequence>MAEDGGGGVHNPYGEQTRANTSDGWLDGQEPLDVDIDGLVGYGKDMKTIEENLNGLTPRLSLLGSLPASAWTGNVLPEGAYAMSQMTANYGELQQYLLFLGTALNNIGMAAQTVADAYSSTDGWSAASLDSVLFAFGDSRVDRPAGLPPWVTGETWFDAYSKAIQEGTGEYTAGETFNGPTEITRNPDGSTTTSTVGSAGTTRSITEFNIPGGGTMTTVLVTGANGEVISRSSTRTSGYATADGYVTTQTSYDGNGNVTGTETTTSRYGSDGSQSTTVTRTTADGAVASTNTDSTDAAGVQTITSTDGEGNETQRVVIGEQTEGAGVLRIRRPSRRSRRSGTATTCRAGSGTSAIRRETSWPSTGAPGPSTAPADRTVRAPATTSRTRTPTCR</sequence>
<reference evidence="2" key="1">
    <citation type="submission" date="2020-08" db="EMBL/GenBank/DDBJ databases">
        <title>Whole genome shotgun sequence of Polymorphospora rubra NBRC 101157.</title>
        <authorList>
            <person name="Komaki H."/>
            <person name="Tamura T."/>
        </authorList>
    </citation>
    <scope>NUCLEOTIDE SEQUENCE</scope>
    <source>
        <strain evidence="2">NBRC 101157</strain>
    </source>
</reference>
<feature type="region of interest" description="Disordered" evidence="1">
    <location>
        <begin position="1"/>
        <end position="29"/>
    </location>
</feature>
<dbReference type="EMBL" id="AP023359">
    <property type="protein sequence ID" value="BCJ68632.1"/>
    <property type="molecule type" value="Genomic_DNA"/>
</dbReference>
<feature type="region of interest" description="Disordered" evidence="1">
    <location>
        <begin position="334"/>
        <end position="393"/>
    </location>
</feature>
<dbReference type="AlphaFoldDB" id="A0A810N549"/>
<evidence type="ECO:0000313" key="3">
    <source>
        <dbReference type="Proteomes" id="UP000680866"/>
    </source>
</evidence>
<evidence type="ECO:0000313" key="2">
    <source>
        <dbReference type="EMBL" id="BCJ68632.1"/>
    </source>
</evidence>
<feature type="compositionally biased region" description="Low complexity" evidence="1">
    <location>
        <begin position="254"/>
        <end position="265"/>
    </location>
</feature>
<gene>
    <name evidence="2" type="ORF">Prubr_56530</name>
</gene>
<dbReference type="Proteomes" id="UP000680866">
    <property type="component" value="Chromosome"/>
</dbReference>
<name>A0A810N549_9ACTN</name>
<feature type="compositionally biased region" description="Polar residues" evidence="1">
    <location>
        <begin position="178"/>
        <end position="188"/>
    </location>
</feature>
<keyword evidence="3" id="KW-1185">Reference proteome</keyword>
<feature type="region of interest" description="Disordered" evidence="1">
    <location>
        <begin position="171"/>
        <end position="199"/>
    </location>
</feature>
<accession>A0A810N549</accession>
<feature type="compositionally biased region" description="Polar residues" evidence="1">
    <location>
        <begin position="266"/>
        <end position="312"/>
    </location>
</feature>
<evidence type="ECO:0000256" key="1">
    <source>
        <dbReference type="SAM" id="MobiDB-lite"/>
    </source>
</evidence>
<feature type="compositionally biased region" description="Low complexity" evidence="1">
    <location>
        <begin position="189"/>
        <end position="199"/>
    </location>
</feature>
<protein>
    <submittedName>
        <fullName evidence="2">Uncharacterized protein</fullName>
    </submittedName>
</protein>
<feature type="compositionally biased region" description="Low complexity" evidence="1">
    <location>
        <begin position="379"/>
        <end position="393"/>
    </location>
</feature>
<feature type="region of interest" description="Disordered" evidence="1">
    <location>
        <begin position="253"/>
        <end position="312"/>
    </location>
</feature>
<dbReference type="KEGG" id="pry:Prubr_56530"/>